<dbReference type="GO" id="GO:0045944">
    <property type="term" value="P:positive regulation of transcription by RNA polymerase II"/>
    <property type="evidence" value="ECO:0007669"/>
    <property type="project" value="TreeGrafter"/>
</dbReference>
<dbReference type="Pfam" id="PF11951">
    <property type="entry name" value="Fungal_trans_2"/>
    <property type="match status" value="1"/>
</dbReference>
<keyword evidence="2" id="KW-0862">Zinc</keyword>
<dbReference type="RefSeq" id="XP_030998629.1">
    <property type="nucleotide sequence ID" value="XM_031137785.1"/>
</dbReference>
<dbReference type="AlphaFoldDB" id="A0A507BJP9"/>
<feature type="domain" description="Zn(2)-C6 fungal-type" evidence="8">
    <location>
        <begin position="19"/>
        <end position="49"/>
    </location>
</feature>
<keyword evidence="3" id="KW-0805">Transcription regulation</keyword>
<comment type="subcellular location">
    <subcellularLocation>
        <location evidence="1">Nucleus</location>
    </subcellularLocation>
</comment>
<keyword evidence="5" id="KW-0804">Transcription</keyword>
<dbReference type="GO" id="GO:0005634">
    <property type="term" value="C:nucleus"/>
    <property type="evidence" value="ECO:0007669"/>
    <property type="project" value="UniProtKB-SubCell"/>
</dbReference>
<accession>A0A507BJP9</accession>
<evidence type="ECO:0000256" key="6">
    <source>
        <dbReference type="ARBA" id="ARBA00023242"/>
    </source>
</evidence>
<dbReference type="PANTHER" id="PTHR37534">
    <property type="entry name" value="TRANSCRIPTIONAL ACTIVATOR PROTEIN UGA3"/>
    <property type="match status" value="1"/>
</dbReference>
<evidence type="ECO:0000256" key="3">
    <source>
        <dbReference type="ARBA" id="ARBA00023015"/>
    </source>
</evidence>
<evidence type="ECO:0000256" key="4">
    <source>
        <dbReference type="ARBA" id="ARBA00023125"/>
    </source>
</evidence>
<dbReference type="Gene3D" id="4.10.240.10">
    <property type="entry name" value="Zn(2)-C6 fungal-type DNA-binding domain"/>
    <property type="match status" value="1"/>
</dbReference>
<feature type="compositionally biased region" description="Polar residues" evidence="7">
    <location>
        <begin position="68"/>
        <end position="84"/>
    </location>
</feature>
<organism evidence="9 10">
    <name type="scientific">Thyridium curvatum</name>
    <dbReference type="NCBI Taxonomy" id="1093900"/>
    <lineage>
        <taxon>Eukaryota</taxon>
        <taxon>Fungi</taxon>
        <taxon>Dikarya</taxon>
        <taxon>Ascomycota</taxon>
        <taxon>Pezizomycotina</taxon>
        <taxon>Sordariomycetes</taxon>
        <taxon>Sordariomycetidae</taxon>
        <taxon>Thyridiales</taxon>
        <taxon>Thyridiaceae</taxon>
        <taxon>Thyridium</taxon>
    </lineage>
</organism>
<evidence type="ECO:0000313" key="10">
    <source>
        <dbReference type="Proteomes" id="UP000319257"/>
    </source>
</evidence>
<evidence type="ECO:0000256" key="1">
    <source>
        <dbReference type="ARBA" id="ARBA00004123"/>
    </source>
</evidence>
<dbReference type="PROSITE" id="PS50048">
    <property type="entry name" value="ZN2_CY6_FUNGAL_2"/>
    <property type="match status" value="1"/>
</dbReference>
<evidence type="ECO:0000256" key="7">
    <source>
        <dbReference type="SAM" id="MobiDB-lite"/>
    </source>
</evidence>
<dbReference type="SUPFAM" id="SSF57701">
    <property type="entry name" value="Zn2/Cys6 DNA-binding domain"/>
    <property type="match status" value="1"/>
</dbReference>
<keyword evidence="10" id="KW-1185">Reference proteome</keyword>
<protein>
    <recommendedName>
        <fullName evidence="8">Zn(2)-C6 fungal-type domain-containing protein</fullName>
    </recommendedName>
</protein>
<feature type="region of interest" description="Disordered" evidence="7">
    <location>
        <begin position="51"/>
        <end position="96"/>
    </location>
</feature>
<dbReference type="InterPro" id="IPR001138">
    <property type="entry name" value="Zn2Cys6_DnaBD"/>
</dbReference>
<evidence type="ECO:0000259" key="8">
    <source>
        <dbReference type="PROSITE" id="PS50048"/>
    </source>
</evidence>
<dbReference type="GO" id="GO:0000976">
    <property type="term" value="F:transcription cis-regulatory region binding"/>
    <property type="evidence" value="ECO:0007669"/>
    <property type="project" value="TreeGrafter"/>
</dbReference>
<dbReference type="InParanoid" id="A0A507BJP9"/>
<sequence>MERPEATHLPAPPVRSRNGCFTCRRRKKKCNEEKPVCIGCKRNKLDCHWPSVAPKPSSSARGDLRKPTPSTTASSRGDTQTSSAGRRRESAPAATGLRYIEPRISGVPTTHSPSQWSARLQQIPSPAFGPRPDHEAASATTATAVSLENTVDLVTSLLDPSCFTLPLSTSEADLDLIGNDGLDGELLAPPPLAAGLDPSTSPFSSSPDIPLASADNIQSASTEVIAAENDQLFSLDGADFADDALITTSESVFDSSLLPTLLTPPLQPSLGLLPDQSHQSMELLSYYLSKTVNSMGNGSTDVNPFVTKLIPLAFSNSLVLQLILAQSAAHRQAWAHSAHTDSANEVAHQSYSKSLSSFRGVLSDYANGREQNVLVVTVGSLVLCLTEVARGDVHGVVFDHLSASKTLLKVLLSQPSSSSLQDLPDFLVEYYVHMAATSMISVDVRYTRQTMMTPEIDQKVLQLVENKYIGQLGGCWIELLYLITQIFALGQSMLGSSGGSESTAAPSPSDIITFGLLQSQIMAYCPDPSARPNSQLAALVFKQAVLLYLWTLIGNPHQGDANTDTHKALIDGAVAEALLSLQQLPVSDRVNTSLCWPLAVIGCCTSSDAVKEIIRARLRAMSETIGLGNMRETLVLLETVWTQPLEETSPWNLCRVMGEYQMWISFA</sequence>
<dbReference type="InterPro" id="IPR021858">
    <property type="entry name" value="Fun_TF"/>
</dbReference>
<name>A0A507BJP9_9PEZI</name>
<evidence type="ECO:0000313" key="9">
    <source>
        <dbReference type="EMBL" id="TPX16918.1"/>
    </source>
</evidence>
<dbReference type="EMBL" id="SKBQ01000015">
    <property type="protein sequence ID" value="TPX16918.1"/>
    <property type="molecule type" value="Genomic_DNA"/>
</dbReference>
<dbReference type="GeneID" id="41970927"/>
<dbReference type="GO" id="GO:0008270">
    <property type="term" value="F:zinc ion binding"/>
    <property type="evidence" value="ECO:0007669"/>
    <property type="project" value="InterPro"/>
</dbReference>
<dbReference type="Proteomes" id="UP000319257">
    <property type="component" value="Unassembled WGS sequence"/>
</dbReference>
<dbReference type="PROSITE" id="PS00463">
    <property type="entry name" value="ZN2_CY6_FUNGAL_1"/>
    <property type="match status" value="1"/>
</dbReference>
<dbReference type="PANTHER" id="PTHR37534:SF43">
    <property type="entry name" value="FINGER DOMAIN PROTEIN, PUTATIVE (AFU_ORTHOLOGUE AFUA_1G01850)-RELATED"/>
    <property type="match status" value="1"/>
</dbReference>
<keyword evidence="4" id="KW-0238">DNA-binding</keyword>
<dbReference type="CDD" id="cd00067">
    <property type="entry name" value="GAL4"/>
    <property type="match status" value="1"/>
</dbReference>
<keyword evidence="6" id="KW-0539">Nucleus</keyword>
<gene>
    <name evidence="9" type="ORF">E0L32_003480</name>
</gene>
<evidence type="ECO:0000256" key="5">
    <source>
        <dbReference type="ARBA" id="ARBA00023163"/>
    </source>
</evidence>
<comment type="caution">
    <text evidence="9">The sequence shown here is derived from an EMBL/GenBank/DDBJ whole genome shotgun (WGS) entry which is preliminary data.</text>
</comment>
<dbReference type="Pfam" id="PF00172">
    <property type="entry name" value="Zn_clus"/>
    <property type="match status" value="1"/>
</dbReference>
<dbReference type="SMART" id="SM00066">
    <property type="entry name" value="GAL4"/>
    <property type="match status" value="1"/>
</dbReference>
<proteinExistence type="predicted"/>
<dbReference type="OrthoDB" id="1919336at2759"/>
<dbReference type="STRING" id="1093900.A0A507BJP9"/>
<reference evidence="9 10" key="1">
    <citation type="submission" date="2019-06" db="EMBL/GenBank/DDBJ databases">
        <title>Draft genome sequence of the filamentous fungus Phialemoniopsis curvata isolated from diesel fuel.</title>
        <authorList>
            <person name="Varaljay V.A."/>
            <person name="Lyon W.J."/>
            <person name="Crouch A.L."/>
            <person name="Drake C.E."/>
            <person name="Hollomon J.M."/>
            <person name="Nadeau L.J."/>
            <person name="Nunn H.S."/>
            <person name="Stevenson B.S."/>
            <person name="Bojanowski C.L."/>
            <person name="Crookes-Goodson W.J."/>
        </authorList>
    </citation>
    <scope>NUCLEOTIDE SEQUENCE [LARGE SCALE GENOMIC DNA]</scope>
    <source>
        <strain evidence="9 10">D216</strain>
    </source>
</reference>
<dbReference type="GO" id="GO:0000981">
    <property type="term" value="F:DNA-binding transcription factor activity, RNA polymerase II-specific"/>
    <property type="evidence" value="ECO:0007669"/>
    <property type="project" value="InterPro"/>
</dbReference>
<evidence type="ECO:0000256" key="2">
    <source>
        <dbReference type="ARBA" id="ARBA00022833"/>
    </source>
</evidence>
<dbReference type="InterPro" id="IPR036864">
    <property type="entry name" value="Zn2-C6_fun-type_DNA-bd_sf"/>
</dbReference>